<organism evidence="1 2">
    <name type="scientific">Bacillus anthracis</name>
    <name type="common">anthrax bacterium</name>
    <dbReference type="NCBI Taxonomy" id="1392"/>
    <lineage>
        <taxon>Bacteria</taxon>
        <taxon>Bacillati</taxon>
        <taxon>Bacillota</taxon>
        <taxon>Bacilli</taxon>
        <taxon>Bacillales</taxon>
        <taxon>Bacillaceae</taxon>
        <taxon>Bacillus</taxon>
        <taxon>Bacillus cereus group</taxon>
    </lineage>
</organism>
<sequence length="32" mass="4005">MKGDEYNMLKHLKNHCCIYYINFYNHIRITNN</sequence>
<name>Q6EZP8_BACAN</name>
<dbReference type="AlphaFoldDB" id="Q6EZP8"/>
<reference evidence="1 2" key="1">
    <citation type="journal article" date="2009" name="J. Bacteriol.">
        <title>The complete genome sequence of Bacillus anthracis Ames 'Ancestor'.</title>
        <authorList>
            <person name="Ravel J."/>
            <person name="Jiang L."/>
            <person name="Stanley S.T."/>
            <person name="Wilson M.R."/>
            <person name="Decker R.S."/>
            <person name="Read T.D."/>
            <person name="Worsham P."/>
            <person name="Keim P.S."/>
            <person name="Salzberg S.L."/>
            <person name="Fraser-Liggett C.M."/>
            <person name="Rasko D.A."/>
        </authorList>
    </citation>
    <scope>NUCLEOTIDE SEQUENCE [LARGE SCALE GENOMIC DNA]</scope>
    <source>
        <strain evidence="2">Ames ancestor</strain>
        <plasmid evidence="2">pXO1</plasmid>
    </source>
</reference>
<accession>Q6EZP8</accession>
<dbReference type="EMBL" id="AE017336">
    <property type="protein sequence ID" value="AAT28861.2"/>
    <property type="molecule type" value="Genomic_DNA"/>
</dbReference>
<dbReference type="Proteomes" id="UP000000594">
    <property type="component" value="Plasmid pXO1"/>
</dbReference>
<dbReference type="HOGENOM" id="CLU_3387828_0_0_9"/>
<protein>
    <submittedName>
        <fullName evidence="1">Conserved domain protein</fullName>
    </submittedName>
</protein>
<dbReference type="KEGG" id="bar:GBAA_pXO1_0120"/>
<keyword evidence="2" id="KW-1185">Reference proteome</keyword>
<keyword evidence="1" id="KW-0614">Plasmid</keyword>
<proteinExistence type="predicted"/>
<geneLocation type="plasmid" evidence="1 2">
    <name>pXO1</name>
</geneLocation>
<gene>
    <name evidence="1" type="ordered locus">GBAA_pXO1_0120</name>
</gene>
<evidence type="ECO:0000313" key="2">
    <source>
        <dbReference type="Proteomes" id="UP000000594"/>
    </source>
</evidence>
<evidence type="ECO:0000313" key="1">
    <source>
        <dbReference type="EMBL" id="AAT28861.2"/>
    </source>
</evidence>